<name>A0A0R3PNR9_ANGCS</name>
<evidence type="ECO:0000313" key="1">
    <source>
        <dbReference type="EMBL" id="VDM58329.1"/>
    </source>
</evidence>
<dbReference type="Proteomes" id="UP000267027">
    <property type="component" value="Unassembled WGS sequence"/>
</dbReference>
<proteinExistence type="predicted"/>
<dbReference type="EMBL" id="UYYA01003974">
    <property type="protein sequence ID" value="VDM58329.1"/>
    <property type="molecule type" value="Genomic_DNA"/>
</dbReference>
<protein>
    <submittedName>
        <fullName evidence="3">Secreted protein</fullName>
    </submittedName>
</protein>
<keyword evidence="2" id="KW-1185">Reference proteome</keyword>
<accession>A0A0R3PNR9</accession>
<dbReference type="AlphaFoldDB" id="A0A0R3PNR9"/>
<gene>
    <name evidence="1" type="ORF">ACOC_LOCUS6744</name>
</gene>
<reference evidence="3" key="1">
    <citation type="submission" date="2017-02" db="UniProtKB">
        <authorList>
            <consortium name="WormBaseParasite"/>
        </authorList>
    </citation>
    <scope>IDENTIFICATION</scope>
</reference>
<organism evidence="3">
    <name type="scientific">Angiostrongylus costaricensis</name>
    <name type="common">Nematode worm</name>
    <dbReference type="NCBI Taxonomy" id="334426"/>
    <lineage>
        <taxon>Eukaryota</taxon>
        <taxon>Metazoa</taxon>
        <taxon>Ecdysozoa</taxon>
        <taxon>Nematoda</taxon>
        <taxon>Chromadorea</taxon>
        <taxon>Rhabditida</taxon>
        <taxon>Rhabditina</taxon>
        <taxon>Rhabditomorpha</taxon>
        <taxon>Strongyloidea</taxon>
        <taxon>Metastrongylidae</taxon>
        <taxon>Angiostrongylus</taxon>
    </lineage>
</organism>
<evidence type="ECO:0000313" key="3">
    <source>
        <dbReference type="WBParaSite" id="ACOC_0000674301-mRNA-1"/>
    </source>
</evidence>
<sequence length="95" mass="10230">MLFPSSAALTIAAALPPLRSSIIACPPCFACSDVSSRLPFMRFHAGVSARLFLEQTSLGDFRTFSFHSASVKMLNEPIVFFVGVIDNGIFLTADS</sequence>
<dbReference type="OrthoDB" id="10562352at2759"/>
<reference evidence="1 2" key="2">
    <citation type="submission" date="2018-11" db="EMBL/GenBank/DDBJ databases">
        <authorList>
            <consortium name="Pathogen Informatics"/>
        </authorList>
    </citation>
    <scope>NUCLEOTIDE SEQUENCE [LARGE SCALE GENOMIC DNA]</scope>
    <source>
        <strain evidence="1 2">Costa Rica</strain>
    </source>
</reference>
<evidence type="ECO:0000313" key="2">
    <source>
        <dbReference type="Proteomes" id="UP000267027"/>
    </source>
</evidence>
<dbReference type="WBParaSite" id="ACOC_0000674301-mRNA-1">
    <property type="protein sequence ID" value="ACOC_0000674301-mRNA-1"/>
    <property type="gene ID" value="ACOC_0000674301"/>
</dbReference>